<accession>A0ABR4BKU5</accession>
<protein>
    <submittedName>
        <fullName evidence="1">Uncharacterized protein</fullName>
    </submittedName>
</protein>
<dbReference type="EMBL" id="JBHFEH010000002">
    <property type="protein sequence ID" value="KAL2058360.1"/>
    <property type="molecule type" value="Genomic_DNA"/>
</dbReference>
<keyword evidence="2" id="KW-1185">Reference proteome</keyword>
<dbReference type="Proteomes" id="UP001590951">
    <property type="component" value="Unassembled WGS sequence"/>
</dbReference>
<sequence>MASVTPLESFTHLTDNLPSWLSKLDALTAQVAEQNARFIQASQFSEHMIKRKHNSIESLRPNDNDNDVPDPPSDLALVNVPADVYSPPNPSYKCISGVSRPKIAGTTNAHLIQELKRKRKPGSDTPSAASGRPRYRTKSMVVVYYDGAIQDAFESIVRSISGARNNLRKGQSDCKFQGTHGFYGRGTESVRRRWGVCNAQS</sequence>
<organism evidence="1 2">
    <name type="scientific">Lepraria finkii</name>
    <dbReference type="NCBI Taxonomy" id="1340010"/>
    <lineage>
        <taxon>Eukaryota</taxon>
        <taxon>Fungi</taxon>
        <taxon>Dikarya</taxon>
        <taxon>Ascomycota</taxon>
        <taxon>Pezizomycotina</taxon>
        <taxon>Lecanoromycetes</taxon>
        <taxon>OSLEUM clade</taxon>
        <taxon>Lecanoromycetidae</taxon>
        <taxon>Lecanorales</taxon>
        <taxon>Lecanorineae</taxon>
        <taxon>Stereocaulaceae</taxon>
        <taxon>Lepraria</taxon>
    </lineage>
</organism>
<gene>
    <name evidence="1" type="ORF">ABVK25_001088</name>
</gene>
<evidence type="ECO:0000313" key="2">
    <source>
        <dbReference type="Proteomes" id="UP001590951"/>
    </source>
</evidence>
<comment type="caution">
    <text evidence="1">The sequence shown here is derived from an EMBL/GenBank/DDBJ whole genome shotgun (WGS) entry which is preliminary data.</text>
</comment>
<evidence type="ECO:0000313" key="1">
    <source>
        <dbReference type="EMBL" id="KAL2058360.1"/>
    </source>
</evidence>
<name>A0ABR4BKU5_9LECA</name>
<reference evidence="1 2" key="1">
    <citation type="submission" date="2024-09" db="EMBL/GenBank/DDBJ databases">
        <title>Rethinking Asexuality: The Enigmatic Case of Functional Sexual Genes in Lepraria (Stereocaulaceae).</title>
        <authorList>
            <person name="Doellman M."/>
            <person name="Sun Y."/>
            <person name="Barcenas-Pena A."/>
            <person name="Lumbsch H.T."/>
            <person name="Grewe F."/>
        </authorList>
    </citation>
    <scope>NUCLEOTIDE SEQUENCE [LARGE SCALE GENOMIC DNA]</scope>
    <source>
        <strain evidence="1 2">Grewe 0041</strain>
    </source>
</reference>
<proteinExistence type="predicted"/>